<proteinExistence type="predicted"/>
<accession>A0ABC8QY41</accession>
<dbReference type="EMBL" id="CAUOFW020000759">
    <property type="protein sequence ID" value="CAK9136532.1"/>
    <property type="molecule type" value="Genomic_DNA"/>
</dbReference>
<sequence>MEAELRSLLDGLHLLKDFGLEVYPLTIESDSQIQHSYRESNTVADSLATIGVQNRASVTYSSSATLPIQTKQLLWQDQRQIRSLRSTVKASRHLNLDLIQKKRRGVLSIQHAYRAKIFMLIHPMSTQVEEEFVEALLFSSLLEEDGSSIADFNLEHQLDIHLLCLEFWGRGFLHFALRHFSEDHLQVSRGSFAKVFPVS</sequence>
<dbReference type="Proteomes" id="UP001642360">
    <property type="component" value="Unassembled WGS sequence"/>
</dbReference>
<dbReference type="AlphaFoldDB" id="A0ABC8QY41"/>
<keyword evidence="2" id="KW-1185">Reference proteome</keyword>
<evidence type="ECO:0008006" key="3">
    <source>
        <dbReference type="Google" id="ProtNLM"/>
    </source>
</evidence>
<evidence type="ECO:0000313" key="2">
    <source>
        <dbReference type="Proteomes" id="UP001642360"/>
    </source>
</evidence>
<reference evidence="1 2" key="1">
    <citation type="submission" date="2024-02" db="EMBL/GenBank/DDBJ databases">
        <authorList>
            <person name="Vignale AGUSTIN F."/>
            <person name="Sosa J E."/>
            <person name="Modenutti C."/>
        </authorList>
    </citation>
    <scope>NUCLEOTIDE SEQUENCE [LARGE SCALE GENOMIC DNA]</scope>
</reference>
<evidence type="ECO:0000313" key="1">
    <source>
        <dbReference type="EMBL" id="CAK9136532.1"/>
    </source>
</evidence>
<protein>
    <recommendedName>
        <fullName evidence="3">RNase H type-1 domain-containing protein</fullName>
    </recommendedName>
</protein>
<name>A0ABC8QY41_9AQUA</name>
<comment type="caution">
    <text evidence="1">The sequence shown here is derived from an EMBL/GenBank/DDBJ whole genome shotgun (WGS) entry which is preliminary data.</text>
</comment>
<gene>
    <name evidence="1" type="ORF">ILEXP_LOCUS3515</name>
</gene>
<organism evidence="1 2">
    <name type="scientific">Ilex paraguariensis</name>
    <name type="common">yerba mate</name>
    <dbReference type="NCBI Taxonomy" id="185542"/>
    <lineage>
        <taxon>Eukaryota</taxon>
        <taxon>Viridiplantae</taxon>
        <taxon>Streptophyta</taxon>
        <taxon>Embryophyta</taxon>
        <taxon>Tracheophyta</taxon>
        <taxon>Spermatophyta</taxon>
        <taxon>Magnoliopsida</taxon>
        <taxon>eudicotyledons</taxon>
        <taxon>Gunneridae</taxon>
        <taxon>Pentapetalae</taxon>
        <taxon>asterids</taxon>
        <taxon>campanulids</taxon>
        <taxon>Aquifoliales</taxon>
        <taxon>Aquifoliaceae</taxon>
        <taxon>Ilex</taxon>
    </lineage>
</organism>